<evidence type="ECO:0000256" key="1">
    <source>
        <dbReference type="SAM" id="MobiDB-lite"/>
    </source>
</evidence>
<accession>A0A2N5T5W0</accession>
<evidence type="ECO:0000313" key="6">
    <source>
        <dbReference type="Proteomes" id="UP000235392"/>
    </source>
</evidence>
<feature type="region of interest" description="Disordered" evidence="1">
    <location>
        <begin position="240"/>
        <end position="279"/>
    </location>
</feature>
<dbReference type="EMBL" id="PGCI01000310">
    <property type="protein sequence ID" value="PLW30074.1"/>
    <property type="molecule type" value="Genomic_DNA"/>
</dbReference>
<feature type="compositionally biased region" description="Low complexity" evidence="1">
    <location>
        <begin position="244"/>
        <end position="264"/>
    </location>
</feature>
<organism evidence="2 5">
    <name type="scientific">Puccinia coronata f. sp. avenae</name>
    <dbReference type="NCBI Taxonomy" id="200324"/>
    <lineage>
        <taxon>Eukaryota</taxon>
        <taxon>Fungi</taxon>
        <taxon>Dikarya</taxon>
        <taxon>Basidiomycota</taxon>
        <taxon>Pucciniomycotina</taxon>
        <taxon>Pucciniomycetes</taxon>
        <taxon>Pucciniales</taxon>
        <taxon>Pucciniaceae</taxon>
        <taxon>Puccinia</taxon>
    </lineage>
</organism>
<gene>
    <name evidence="2" type="ORF">PCANC_08237</name>
    <name evidence="4" type="ORF">PCANC_08420</name>
    <name evidence="3" type="ORF">PCASD_17410</name>
</gene>
<protein>
    <submittedName>
        <fullName evidence="2">Uncharacterized protein</fullName>
    </submittedName>
</protein>
<dbReference type="OrthoDB" id="2507547at2759"/>
<comment type="caution">
    <text evidence="2">The sequence shown here is derived from an EMBL/GenBank/DDBJ whole genome shotgun (WGS) entry which is preliminary data.</text>
</comment>
<dbReference type="Proteomes" id="UP000235388">
    <property type="component" value="Unassembled WGS sequence"/>
</dbReference>
<dbReference type="AlphaFoldDB" id="A0A2N5T5W0"/>
<dbReference type="EMBL" id="PGCJ01000791">
    <property type="protein sequence ID" value="PLW20848.1"/>
    <property type="molecule type" value="Genomic_DNA"/>
</dbReference>
<evidence type="ECO:0000313" key="3">
    <source>
        <dbReference type="EMBL" id="PLW30074.1"/>
    </source>
</evidence>
<evidence type="ECO:0000313" key="4">
    <source>
        <dbReference type="EMBL" id="PLW51971.1"/>
    </source>
</evidence>
<dbReference type="Proteomes" id="UP000235392">
    <property type="component" value="Unassembled WGS sequence"/>
</dbReference>
<feature type="region of interest" description="Disordered" evidence="1">
    <location>
        <begin position="201"/>
        <end position="223"/>
    </location>
</feature>
<feature type="compositionally biased region" description="Polar residues" evidence="1">
    <location>
        <begin position="265"/>
        <end position="278"/>
    </location>
</feature>
<keyword evidence="5" id="KW-1185">Reference proteome</keyword>
<feature type="region of interest" description="Disordered" evidence="1">
    <location>
        <begin position="1"/>
        <end position="21"/>
    </location>
</feature>
<dbReference type="EMBL" id="PGCJ01000082">
    <property type="protein sequence ID" value="PLW51971.1"/>
    <property type="molecule type" value="Genomic_DNA"/>
</dbReference>
<reference evidence="5 6" key="1">
    <citation type="submission" date="2017-11" db="EMBL/GenBank/DDBJ databases">
        <title>De novo assembly and phasing of dikaryotic genomes from two isolates of Puccinia coronata f. sp. avenae, the causal agent of oat crown rust.</title>
        <authorList>
            <person name="Miller M.E."/>
            <person name="Zhang Y."/>
            <person name="Omidvar V."/>
            <person name="Sperschneider J."/>
            <person name="Schwessinger B."/>
            <person name="Raley C."/>
            <person name="Palmer J.M."/>
            <person name="Garnica D."/>
            <person name="Upadhyaya N."/>
            <person name="Rathjen J."/>
            <person name="Taylor J.M."/>
            <person name="Park R.F."/>
            <person name="Dodds P.N."/>
            <person name="Hirsch C.D."/>
            <person name="Kianian S.F."/>
            <person name="Figueroa M."/>
        </authorList>
    </citation>
    <scope>NUCLEOTIDE SEQUENCE [LARGE SCALE GENOMIC DNA]</scope>
    <source>
        <strain evidence="2">12NC29</strain>
        <strain evidence="3">12SD80</strain>
    </source>
</reference>
<name>A0A2N5T5W0_9BASI</name>
<sequence length="304" mass="34054">MFCTPSASSSKRVSVAQPTPSQISCRVHSATRSQHGISSCCREEQIRLSAIAREAARRKQKSKQIEALRFERARISRSPFGDMKIAHRQEQSAKHSPITPSYSRAALSPFLSSTSKIDCLMSTSNPGGCEQLLQKLSRSVAIKNQRQINDRILKRNKKTYSLSPSWCSPKIQTAAYKHNLSRSNTQRAHNDILSVFLKNNGGYLDDSDDEDDEEEEEEEEDDEIFYSPVTVLKTVPTYPLQFRTPSSTSSSQISSSSGSTRTSSNPPINSSWKSSPQYFRNRVQPAVPVSLDKTGARFFVPQRK</sequence>
<evidence type="ECO:0000313" key="2">
    <source>
        <dbReference type="EMBL" id="PLW20848.1"/>
    </source>
</evidence>
<evidence type="ECO:0000313" key="5">
    <source>
        <dbReference type="Proteomes" id="UP000235388"/>
    </source>
</evidence>
<feature type="compositionally biased region" description="Acidic residues" evidence="1">
    <location>
        <begin position="205"/>
        <end position="223"/>
    </location>
</feature>
<proteinExistence type="predicted"/>